<feature type="region of interest" description="Disordered" evidence="1">
    <location>
        <begin position="46"/>
        <end position="68"/>
    </location>
</feature>
<evidence type="ECO:0000256" key="1">
    <source>
        <dbReference type="SAM" id="MobiDB-lite"/>
    </source>
</evidence>
<gene>
    <name evidence="3" type="ORF">M407DRAFT_5082</name>
</gene>
<keyword evidence="2" id="KW-0812">Transmembrane</keyword>
<dbReference type="Proteomes" id="UP000054248">
    <property type="component" value="Unassembled WGS sequence"/>
</dbReference>
<dbReference type="HOGENOM" id="CLU_662561_0_0_1"/>
<protein>
    <submittedName>
        <fullName evidence="3">Uncharacterized protein</fullName>
    </submittedName>
</protein>
<keyword evidence="2" id="KW-1133">Transmembrane helix</keyword>
<keyword evidence="2" id="KW-0472">Membrane</keyword>
<reference evidence="4" key="2">
    <citation type="submission" date="2015-01" db="EMBL/GenBank/DDBJ databases">
        <title>Evolutionary Origins and Diversification of the Mycorrhizal Mutualists.</title>
        <authorList>
            <consortium name="DOE Joint Genome Institute"/>
            <consortium name="Mycorrhizal Genomics Consortium"/>
            <person name="Kohler A."/>
            <person name="Kuo A."/>
            <person name="Nagy L.G."/>
            <person name="Floudas D."/>
            <person name="Copeland A."/>
            <person name="Barry K.W."/>
            <person name="Cichocki N."/>
            <person name="Veneault-Fourrey C."/>
            <person name="LaButti K."/>
            <person name="Lindquist E.A."/>
            <person name="Lipzen A."/>
            <person name="Lundell T."/>
            <person name="Morin E."/>
            <person name="Murat C."/>
            <person name="Riley R."/>
            <person name="Ohm R."/>
            <person name="Sun H."/>
            <person name="Tunlid A."/>
            <person name="Henrissat B."/>
            <person name="Grigoriev I.V."/>
            <person name="Hibbett D.S."/>
            <person name="Martin F."/>
        </authorList>
    </citation>
    <scope>NUCLEOTIDE SEQUENCE [LARGE SCALE GENOMIC DNA]</scope>
    <source>
        <strain evidence="4">MUT 4182</strain>
    </source>
</reference>
<dbReference type="EMBL" id="KN822963">
    <property type="protein sequence ID" value="KIO31475.1"/>
    <property type="molecule type" value="Genomic_DNA"/>
</dbReference>
<organism evidence="3 4">
    <name type="scientific">Tulasnella calospora MUT 4182</name>
    <dbReference type="NCBI Taxonomy" id="1051891"/>
    <lineage>
        <taxon>Eukaryota</taxon>
        <taxon>Fungi</taxon>
        <taxon>Dikarya</taxon>
        <taxon>Basidiomycota</taxon>
        <taxon>Agaricomycotina</taxon>
        <taxon>Agaricomycetes</taxon>
        <taxon>Cantharellales</taxon>
        <taxon>Tulasnellaceae</taxon>
        <taxon>Tulasnella</taxon>
    </lineage>
</organism>
<dbReference type="AlphaFoldDB" id="A0A0C3QHT0"/>
<proteinExistence type="predicted"/>
<feature type="compositionally biased region" description="Polar residues" evidence="1">
    <location>
        <begin position="47"/>
        <end position="68"/>
    </location>
</feature>
<evidence type="ECO:0000256" key="2">
    <source>
        <dbReference type="SAM" id="Phobius"/>
    </source>
</evidence>
<keyword evidence="4" id="KW-1185">Reference proteome</keyword>
<accession>A0A0C3QHT0</accession>
<feature type="transmembrane region" description="Helical" evidence="2">
    <location>
        <begin position="252"/>
        <end position="272"/>
    </location>
</feature>
<dbReference type="OrthoDB" id="3249605at2759"/>
<evidence type="ECO:0000313" key="3">
    <source>
        <dbReference type="EMBL" id="KIO31475.1"/>
    </source>
</evidence>
<evidence type="ECO:0000313" key="4">
    <source>
        <dbReference type="Proteomes" id="UP000054248"/>
    </source>
</evidence>
<feature type="transmembrane region" description="Helical" evidence="2">
    <location>
        <begin position="278"/>
        <end position="298"/>
    </location>
</feature>
<sequence>MSLQKSHSLQRLNEITLTTEEKANKQLERRRHLTIESPISMIDVPAMSTNKSQVQSVGSSPSDQETSNLLIKPPTEAMLYLSKALESLRDALKLLEKHSDTGLYSKNMRPATSEDILPQVINTLWPRKEQDVTRGTVDQHMAKIIDFAQVIRTASDFALVGHIACKAASKQVLLASQHGHNTDSSITLNIKRELKRIYASSANLIHTAGFLRRSIGQLRVDARKIRNEIARCHSDAGATTVALARASDIQKFLLAFTAFPFLLILASFVVGNTEGPQSTAYISTAGLGSFMSMIQTFIGQRTSGIKKEDADYVKKAFEQLNQLVISLEKLEGVVSGYEAVLTEMRMLLTSDFFEGDVLQPSTAVVWQFIEDKFKVLNEQGGKAREFLDHHRMSSVDAPHLIDLTSEAISAAALGL</sequence>
<reference evidence="3 4" key="1">
    <citation type="submission" date="2014-04" db="EMBL/GenBank/DDBJ databases">
        <authorList>
            <consortium name="DOE Joint Genome Institute"/>
            <person name="Kuo A."/>
            <person name="Girlanda M."/>
            <person name="Perotto S."/>
            <person name="Kohler A."/>
            <person name="Nagy L.G."/>
            <person name="Floudas D."/>
            <person name="Copeland A."/>
            <person name="Barry K.W."/>
            <person name="Cichocki N."/>
            <person name="Veneault-Fourrey C."/>
            <person name="LaButti K."/>
            <person name="Lindquist E.A."/>
            <person name="Lipzen A."/>
            <person name="Lundell T."/>
            <person name="Morin E."/>
            <person name="Murat C."/>
            <person name="Sun H."/>
            <person name="Tunlid A."/>
            <person name="Henrissat B."/>
            <person name="Grigoriev I.V."/>
            <person name="Hibbett D.S."/>
            <person name="Martin F."/>
            <person name="Nordberg H.P."/>
            <person name="Cantor M.N."/>
            <person name="Hua S.X."/>
        </authorList>
    </citation>
    <scope>NUCLEOTIDE SEQUENCE [LARGE SCALE GENOMIC DNA]</scope>
    <source>
        <strain evidence="3 4">MUT 4182</strain>
    </source>
</reference>
<name>A0A0C3QHT0_9AGAM</name>